<dbReference type="AlphaFoldDB" id="A0AAV7N1W5"/>
<name>A0AAV7N1W5_PLEWA</name>
<accession>A0AAV7N1W5</accession>
<proteinExistence type="predicted"/>
<evidence type="ECO:0000256" key="1">
    <source>
        <dbReference type="SAM" id="MobiDB-lite"/>
    </source>
</evidence>
<dbReference type="EMBL" id="JANPWB010000013">
    <property type="protein sequence ID" value="KAJ1110011.1"/>
    <property type="molecule type" value="Genomic_DNA"/>
</dbReference>
<dbReference type="Proteomes" id="UP001066276">
    <property type="component" value="Chromosome 9"/>
</dbReference>
<protein>
    <submittedName>
        <fullName evidence="2">Uncharacterized protein</fullName>
    </submittedName>
</protein>
<evidence type="ECO:0000313" key="2">
    <source>
        <dbReference type="EMBL" id="KAJ1110011.1"/>
    </source>
</evidence>
<reference evidence="2" key="1">
    <citation type="journal article" date="2022" name="bioRxiv">
        <title>Sequencing and chromosome-scale assembly of the giantPleurodeles waltlgenome.</title>
        <authorList>
            <person name="Brown T."/>
            <person name="Elewa A."/>
            <person name="Iarovenko S."/>
            <person name="Subramanian E."/>
            <person name="Araus A.J."/>
            <person name="Petzold A."/>
            <person name="Susuki M."/>
            <person name="Suzuki K.-i.T."/>
            <person name="Hayashi T."/>
            <person name="Toyoda A."/>
            <person name="Oliveira C."/>
            <person name="Osipova E."/>
            <person name="Leigh N.D."/>
            <person name="Simon A."/>
            <person name="Yun M.H."/>
        </authorList>
    </citation>
    <scope>NUCLEOTIDE SEQUENCE</scope>
    <source>
        <strain evidence="2">20211129_DDA</strain>
        <tissue evidence="2">Liver</tissue>
    </source>
</reference>
<sequence>MLPITPRDAGIETLRGAVGAIAAGHLYGCLKRSRLRGQYRGWGLRGLAEALLRCALGRGSVQDRTWWDPSGPLPESGGGPLSLARAGWDGVPGHRGDDPWSRGLPLDLELGAWPDDALPAAGVPCRGRPVRWSPT</sequence>
<gene>
    <name evidence="2" type="ORF">NDU88_007366</name>
</gene>
<organism evidence="2 3">
    <name type="scientific">Pleurodeles waltl</name>
    <name type="common">Iberian ribbed newt</name>
    <dbReference type="NCBI Taxonomy" id="8319"/>
    <lineage>
        <taxon>Eukaryota</taxon>
        <taxon>Metazoa</taxon>
        <taxon>Chordata</taxon>
        <taxon>Craniata</taxon>
        <taxon>Vertebrata</taxon>
        <taxon>Euteleostomi</taxon>
        <taxon>Amphibia</taxon>
        <taxon>Batrachia</taxon>
        <taxon>Caudata</taxon>
        <taxon>Salamandroidea</taxon>
        <taxon>Salamandridae</taxon>
        <taxon>Pleurodelinae</taxon>
        <taxon>Pleurodeles</taxon>
    </lineage>
</organism>
<evidence type="ECO:0000313" key="3">
    <source>
        <dbReference type="Proteomes" id="UP001066276"/>
    </source>
</evidence>
<comment type="caution">
    <text evidence="2">The sequence shown here is derived from an EMBL/GenBank/DDBJ whole genome shotgun (WGS) entry which is preliminary data.</text>
</comment>
<feature type="region of interest" description="Disordered" evidence="1">
    <location>
        <begin position="65"/>
        <end position="98"/>
    </location>
</feature>
<keyword evidence="3" id="KW-1185">Reference proteome</keyword>